<dbReference type="PANTHER" id="PTHR45700:SF8">
    <property type="entry name" value="HECT-TYPE E3 UBIQUITIN TRANSFERASE"/>
    <property type="match status" value="1"/>
</dbReference>
<proteinExistence type="predicted"/>
<reference evidence="7 8" key="1">
    <citation type="journal article" date="2017" name="Mol. Biol. Evol.">
        <title>The 4-celled Tetrabaena socialis nuclear genome reveals the essential components for genetic control of cell number at the origin of multicellularity in the volvocine lineage.</title>
        <authorList>
            <person name="Featherston J."/>
            <person name="Arakaki Y."/>
            <person name="Hanschen E.R."/>
            <person name="Ferris P.J."/>
            <person name="Michod R.E."/>
            <person name="Olson B.J.S.C."/>
            <person name="Nozaki H."/>
            <person name="Durand P.M."/>
        </authorList>
    </citation>
    <scope>NUCLEOTIDE SEQUENCE [LARGE SCALE GENOMIC DNA]</scope>
    <source>
        <strain evidence="7 8">NIES-571</strain>
    </source>
</reference>
<keyword evidence="3" id="KW-0808">Transferase</keyword>
<keyword evidence="7" id="KW-0436">Ligase</keyword>
<evidence type="ECO:0000256" key="3">
    <source>
        <dbReference type="ARBA" id="ARBA00022679"/>
    </source>
</evidence>
<protein>
    <recommendedName>
        <fullName evidence="2">HECT-type E3 ubiquitin transferase</fullName>
        <ecNumber evidence="2">2.3.2.26</ecNumber>
    </recommendedName>
</protein>
<dbReference type="Proteomes" id="UP000236333">
    <property type="component" value="Unassembled WGS sequence"/>
</dbReference>
<accession>A0A2J8AEV9</accession>
<organism evidence="7 8">
    <name type="scientific">Tetrabaena socialis</name>
    <dbReference type="NCBI Taxonomy" id="47790"/>
    <lineage>
        <taxon>Eukaryota</taxon>
        <taxon>Viridiplantae</taxon>
        <taxon>Chlorophyta</taxon>
        <taxon>core chlorophytes</taxon>
        <taxon>Chlorophyceae</taxon>
        <taxon>CS clade</taxon>
        <taxon>Chlamydomonadales</taxon>
        <taxon>Tetrabaenaceae</taxon>
        <taxon>Tetrabaena</taxon>
    </lineage>
</organism>
<dbReference type="InterPro" id="IPR035983">
    <property type="entry name" value="Hect_E3_ubiquitin_ligase"/>
</dbReference>
<comment type="catalytic activity">
    <reaction evidence="1">
        <text>S-ubiquitinyl-[E2 ubiquitin-conjugating enzyme]-L-cysteine + [acceptor protein]-L-lysine = [E2 ubiquitin-conjugating enzyme]-L-cysteine + N(6)-ubiquitinyl-[acceptor protein]-L-lysine.</text>
        <dbReference type="EC" id="2.3.2.26"/>
    </reaction>
</comment>
<sequence>NFEVEVEYFGAKRAVPLAPGGSATPVTGANVRAYVRRLVEWTLEEGVEAQFRAFAQGFHQVCGGPALSLFQHEELELLVCGLPHLDFGAMRANARYEGGYSRAHPTIVMFWQHSVQNFEVEVEYFGAKRAVPLAPGGSATPVTGANVRAYVRRLVEWTLEEGVEAQFRAFAQGFHQVCGGPALSLFQHEELELLVCGLPHLDFGAMRANARYEGGYSRAHPTIVMFWQVLSELDMDQKRRFLAFSTGCNRAPVAGLGALVLTIQRSGPDSERLPSAHTCFNTLLLPDYATRARLKAKLLLAIENAQGFGLR</sequence>
<comment type="caution">
    <text evidence="5">Lacks conserved residue(s) required for the propagation of feature annotation.</text>
</comment>
<dbReference type="GO" id="GO:0000209">
    <property type="term" value="P:protein polyubiquitination"/>
    <property type="evidence" value="ECO:0007669"/>
    <property type="project" value="InterPro"/>
</dbReference>
<dbReference type="PANTHER" id="PTHR45700">
    <property type="entry name" value="UBIQUITIN-PROTEIN LIGASE E3C"/>
    <property type="match status" value="1"/>
</dbReference>
<evidence type="ECO:0000313" key="7">
    <source>
        <dbReference type="EMBL" id="PNH11036.1"/>
    </source>
</evidence>
<dbReference type="SMART" id="SM00119">
    <property type="entry name" value="HECTc"/>
    <property type="match status" value="1"/>
</dbReference>
<dbReference type="Gene3D" id="3.90.1750.10">
    <property type="entry name" value="Hect, E3 ligase catalytic domains"/>
    <property type="match status" value="2"/>
</dbReference>
<feature type="non-terminal residue" evidence="7">
    <location>
        <position position="1"/>
    </location>
</feature>
<dbReference type="PROSITE" id="PS50237">
    <property type="entry name" value="HECT"/>
    <property type="match status" value="2"/>
</dbReference>
<feature type="non-terminal residue" evidence="7">
    <location>
        <position position="311"/>
    </location>
</feature>
<dbReference type="FunFam" id="3.30.2410.10:FF:000003">
    <property type="entry name" value="probable E3 ubiquitin-protein ligase HERC4 isoform X1"/>
    <property type="match status" value="1"/>
</dbReference>
<dbReference type="EMBL" id="PGGS01000040">
    <property type="protein sequence ID" value="PNH11036.1"/>
    <property type="molecule type" value="Genomic_DNA"/>
</dbReference>
<evidence type="ECO:0000256" key="2">
    <source>
        <dbReference type="ARBA" id="ARBA00012485"/>
    </source>
</evidence>
<evidence type="ECO:0000256" key="5">
    <source>
        <dbReference type="PROSITE-ProRule" id="PRU00104"/>
    </source>
</evidence>
<dbReference type="SUPFAM" id="SSF56204">
    <property type="entry name" value="Hect, E3 ligase catalytic domain"/>
    <property type="match status" value="2"/>
</dbReference>
<feature type="active site" description="Glycyl thioester intermediate" evidence="5">
    <location>
        <position position="279"/>
    </location>
</feature>
<evidence type="ECO:0000256" key="1">
    <source>
        <dbReference type="ARBA" id="ARBA00000885"/>
    </source>
</evidence>
<feature type="domain" description="HECT" evidence="6">
    <location>
        <begin position="118"/>
        <end position="311"/>
    </location>
</feature>
<dbReference type="Pfam" id="PF00632">
    <property type="entry name" value="HECT"/>
    <property type="match status" value="2"/>
</dbReference>
<dbReference type="Gene3D" id="3.30.2160.10">
    <property type="entry name" value="Hect, E3 ligase catalytic domain"/>
    <property type="match status" value="2"/>
</dbReference>
<keyword evidence="8" id="KW-1185">Reference proteome</keyword>
<evidence type="ECO:0000259" key="6">
    <source>
        <dbReference type="PROSITE" id="PS50237"/>
    </source>
</evidence>
<dbReference type="InterPro" id="IPR000569">
    <property type="entry name" value="HECT_dom"/>
</dbReference>
<dbReference type="OrthoDB" id="8068875at2759"/>
<dbReference type="AlphaFoldDB" id="A0A2J8AEV9"/>
<comment type="caution">
    <text evidence="7">The sequence shown here is derived from an EMBL/GenBank/DDBJ whole genome shotgun (WGS) entry which is preliminary data.</text>
</comment>
<dbReference type="GO" id="GO:0016874">
    <property type="term" value="F:ligase activity"/>
    <property type="evidence" value="ECO:0007669"/>
    <property type="project" value="UniProtKB-KW"/>
</dbReference>
<name>A0A2J8AEV9_9CHLO</name>
<keyword evidence="4 5" id="KW-0833">Ubl conjugation pathway</keyword>
<feature type="domain" description="HECT" evidence="6">
    <location>
        <begin position="1"/>
        <end position="112"/>
    </location>
</feature>
<dbReference type="Gene3D" id="3.30.2410.10">
    <property type="entry name" value="Hect, E3 ligase catalytic domain"/>
    <property type="match status" value="1"/>
</dbReference>
<evidence type="ECO:0000256" key="4">
    <source>
        <dbReference type="ARBA" id="ARBA00022786"/>
    </source>
</evidence>
<dbReference type="InterPro" id="IPR044611">
    <property type="entry name" value="E3A/B/C-like"/>
</dbReference>
<dbReference type="EC" id="2.3.2.26" evidence="2"/>
<dbReference type="GO" id="GO:0061630">
    <property type="term" value="F:ubiquitin protein ligase activity"/>
    <property type="evidence" value="ECO:0007669"/>
    <property type="project" value="UniProtKB-EC"/>
</dbReference>
<evidence type="ECO:0000313" key="8">
    <source>
        <dbReference type="Proteomes" id="UP000236333"/>
    </source>
</evidence>
<gene>
    <name evidence="7" type="ORF">TSOC_002158</name>
</gene>